<feature type="non-terminal residue" evidence="2">
    <location>
        <position position="314"/>
    </location>
</feature>
<organism evidence="2 3">
    <name type="scientific">Paramuricea clavata</name>
    <name type="common">Red gorgonian</name>
    <name type="synonym">Violescent sea-whip</name>
    <dbReference type="NCBI Taxonomy" id="317549"/>
    <lineage>
        <taxon>Eukaryota</taxon>
        <taxon>Metazoa</taxon>
        <taxon>Cnidaria</taxon>
        <taxon>Anthozoa</taxon>
        <taxon>Octocorallia</taxon>
        <taxon>Malacalcyonacea</taxon>
        <taxon>Plexauridae</taxon>
        <taxon>Paramuricea</taxon>
    </lineage>
</organism>
<feature type="region of interest" description="Disordered" evidence="1">
    <location>
        <begin position="278"/>
        <end position="314"/>
    </location>
</feature>
<sequence>MADISGLRVECSINFVNPSASNSFVGAKERCVIFLKDDDEVIRTLSKLKEKIIQICGIRKEAITRGLGENVELKIARTEKTKDGTKAYNINTDEMLKQEVQLMRMAGAGSVQVQVIKRIVVFAPKCPVIEIIADGPDSSLHPLTTNLPVKRKRAIGGGRKKKARCVEERSIISTLKQGGSVVRSEEQQALLDTMQEELSVSGVVENEFTINCGTCRQSIIIPTDRSASKRVEYFKNRKKIVVYYCMSLMGHIKKCKNSGRTKAQDEERMKSCLKDWLSVPSGKSEKSTASLSESSDVSDNMYDSDGIIESDDLV</sequence>
<dbReference type="AlphaFoldDB" id="A0A7D9K3Z4"/>
<name>A0A7D9K3Z4_PARCT</name>
<dbReference type="Proteomes" id="UP001152795">
    <property type="component" value="Unassembled WGS sequence"/>
</dbReference>
<dbReference type="OrthoDB" id="10475672at2759"/>
<dbReference type="EMBL" id="CACRXK020027679">
    <property type="protein sequence ID" value="CAB4041039.1"/>
    <property type="molecule type" value="Genomic_DNA"/>
</dbReference>
<protein>
    <submittedName>
        <fullName evidence="2">Uncharacterized protein</fullName>
    </submittedName>
</protein>
<evidence type="ECO:0000313" key="2">
    <source>
        <dbReference type="EMBL" id="CAB4041039.1"/>
    </source>
</evidence>
<accession>A0A7D9K3Z4</accession>
<gene>
    <name evidence="2" type="ORF">PACLA_8A077678</name>
</gene>
<comment type="caution">
    <text evidence="2">The sequence shown here is derived from an EMBL/GenBank/DDBJ whole genome shotgun (WGS) entry which is preliminary data.</text>
</comment>
<evidence type="ECO:0000256" key="1">
    <source>
        <dbReference type="SAM" id="MobiDB-lite"/>
    </source>
</evidence>
<reference evidence="2" key="1">
    <citation type="submission" date="2020-04" db="EMBL/GenBank/DDBJ databases">
        <authorList>
            <person name="Alioto T."/>
            <person name="Alioto T."/>
            <person name="Gomez Garrido J."/>
        </authorList>
    </citation>
    <scope>NUCLEOTIDE SEQUENCE</scope>
    <source>
        <strain evidence="2">A484AB</strain>
    </source>
</reference>
<proteinExistence type="predicted"/>
<keyword evidence="3" id="KW-1185">Reference proteome</keyword>
<evidence type="ECO:0000313" key="3">
    <source>
        <dbReference type="Proteomes" id="UP001152795"/>
    </source>
</evidence>